<dbReference type="Proteomes" id="UP000789405">
    <property type="component" value="Unassembled WGS sequence"/>
</dbReference>
<dbReference type="InterPro" id="IPR002492">
    <property type="entry name" value="Transposase_Tc1-like"/>
</dbReference>
<reference evidence="2" key="1">
    <citation type="submission" date="2021-06" db="EMBL/GenBank/DDBJ databases">
        <authorList>
            <person name="Kallberg Y."/>
            <person name="Tangrot J."/>
            <person name="Rosling A."/>
        </authorList>
    </citation>
    <scope>NUCLEOTIDE SEQUENCE</scope>
    <source>
        <strain evidence="2">MA453B</strain>
    </source>
</reference>
<protein>
    <submittedName>
        <fullName evidence="2">4898_t:CDS:1</fullName>
    </submittedName>
</protein>
<dbReference type="InterPro" id="IPR036388">
    <property type="entry name" value="WH-like_DNA-bd_sf"/>
</dbReference>
<comment type="caution">
    <text evidence="2">The sequence shown here is derived from an EMBL/GenBank/DDBJ whole genome shotgun (WGS) entry which is preliminary data.</text>
</comment>
<dbReference type="EMBL" id="CAJVPY010006105">
    <property type="protein sequence ID" value="CAG8656401.1"/>
    <property type="molecule type" value="Genomic_DNA"/>
</dbReference>
<dbReference type="Pfam" id="PF01498">
    <property type="entry name" value="HTH_Tnp_Tc3_2"/>
    <property type="match status" value="1"/>
</dbReference>
<dbReference type="AlphaFoldDB" id="A0A9N9H8F2"/>
<evidence type="ECO:0000313" key="2">
    <source>
        <dbReference type="EMBL" id="CAG8656401.1"/>
    </source>
</evidence>
<dbReference type="GO" id="GO:0003677">
    <property type="term" value="F:DNA binding"/>
    <property type="evidence" value="ECO:0007669"/>
    <property type="project" value="InterPro"/>
</dbReference>
<evidence type="ECO:0000313" key="3">
    <source>
        <dbReference type="Proteomes" id="UP000789405"/>
    </source>
</evidence>
<dbReference type="Gene3D" id="1.10.10.10">
    <property type="entry name" value="Winged helix-like DNA-binding domain superfamily/Winged helix DNA-binding domain"/>
    <property type="match status" value="1"/>
</dbReference>
<accession>A0A9N9H8F2</accession>
<name>A0A9N9H8F2_9GLOM</name>
<feature type="domain" description="Transposase Tc1-like" evidence="1">
    <location>
        <begin position="44"/>
        <end position="104"/>
    </location>
</feature>
<gene>
    <name evidence="2" type="ORF">DERYTH_LOCUS10468</name>
</gene>
<evidence type="ECO:0000259" key="1">
    <source>
        <dbReference type="Pfam" id="PF01498"/>
    </source>
</evidence>
<proteinExistence type="predicted"/>
<organism evidence="2 3">
    <name type="scientific">Dentiscutata erythropus</name>
    <dbReference type="NCBI Taxonomy" id="1348616"/>
    <lineage>
        <taxon>Eukaryota</taxon>
        <taxon>Fungi</taxon>
        <taxon>Fungi incertae sedis</taxon>
        <taxon>Mucoromycota</taxon>
        <taxon>Glomeromycotina</taxon>
        <taxon>Glomeromycetes</taxon>
        <taxon>Diversisporales</taxon>
        <taxon>Gigasporaceae</taxon>
        <taxon>Dentiscutata</taxon>
    </lineage>
</organism>
<sequence length="111" mass="12862">MPKRRELTDFECEEIIGLHKGKHSYNEIKELLGRSKILTNRDNRQLIKIVKNNRSKTLEEITESFNTGLNISVSSSTVRRTLHQEGYSEHAAKKNLLFQRKIKKNDLVGVV</sequence>
<dbReference type="OrthoDB" id="2351036at2759"/>
<keyword evidence="3" id="KW-1185">Reference proteome</keyword>
<dbReference type="GO" id="GO:0006313">
    <property type="term" value="P:DNA transposition"/>
    <property type="evidence" value="ECO:0007669"/>
    <property type="project" value="InterPro"/>
</dbReference>
<dbReference type="GO" id="GO:0015074">
    <property type="term" value="P:DNA integration"/>
    <property type="evidence" value="ECO:0007669"/>
    <property type="project" value="InterPro"/>
</dbReference>